<dbReference type="Proteomes" id="UP000190648">
    <property type="component" value="Unassembled WGS sequence"/>
</dbReference>
<organism evidence="2 3">
    <name type="scientific">Patagioenas fasciata monilis</name>
    <dbReference type="NCBI Taxonomy" id="372326"/>
    <lineage>
        <taxon>Eukaryota</taxon>
        <taxon>Metazoa</taxon>
        <taxon>Chordata</taxon>
        <taxon>Craniata</taxon>
        <taxon>Vertebrata</taxon>
        <taxon>Euteleostomi</taxon>
        <taxon>Archelosauria</taxon>
        <taxon>Archosauria</taxon>
        <taxon>Dinosauria</taxon>
        <taxon>Saurischia</taxon>
        <taxon>Theropoda</taxon>
        <taxon>Coelurosauria</taxon>
        <taxon>Aves</taxon>
        <taxon>Neognathae</taxon>
        <taxon>Neoaves</taxon>
        <taxon>Columbimorphae</taxon>
        <taxon>Columbiformes</taxon>
        <taxon>Columbidae</taxon>
        <taxon>Patagioenas</taxon>
    </lineage>
</organism>
<gene>
    <name evidence="2" type="ORF">AV530_001129</name>
</gene>
<name>A0A1V4KTH1_PATFA</name>
<dbReference type="EMBL" id="LSYS01001700">
    <property type="protein sequence ID" value="OPJ87718.1"/>
    <property type="molecule type" value="Genomic_DNA"/>
</dbReference>
<evidence type="ECO:0000256" key="1">
    <source>
        <dbReference type="SAM" id="MobiDB-lite"/>
    </source>
</evidence>
<protein>
    <submittedName>
        <fullName evidence="2">Uncharacterized protein</fullName>
    </submittedName>
</protein>
<feature type="region of interest" description="Disordered" evidence="1">
    <location>
        <begin position="1"/>
        <end position="30"/>
    </location>
</feature>
<feature type="compositionally biased region" description="Basic residues" evidence="1">
    <location>
        <begin position="1"/>
        <end position="10"/>
    </location>
</feature>
<accession>A0A1V4KTH1</accession>
<dbReference type="AlphaFoldDB" id="A0A1V4KTH1"/>
<evidence type="ECO:0000313" key="2">
    <source>
        <dbReference type="EMBL" id="OPJ87718.1"/>
    </source>
</evidence>
<sequence>MASAAARRRSGLSSRGLGPPPGVMRRAPRRLRLPAPLAPCRARVAGSAGLRSGSWVWRPGQLKTRAAGYHVS</sequence>
<keyword evidence="3" id="KW-1185">Reference proteome</keyword>
<evidence type="ECO:0000313" key="3">
    <source>
        <dbReference type="Proteomes" id="UP000190648"/>
    </source>
</evidence>
<proteinExistence type="predicted"/>
<comment type="caution">
    <text evidence="2">The sequence shown here is derived from an EMBL/GenBank/DDBJ whole genome shotgun (WGS) entry which is preliminary data.</text>
</comment>
<reference evidence="2 3" key="1">
    <citation type="submission" date="2016-02" db="EMBL/GenBank/DDBJ databases">
        <title>Band-tailed pigeon sequencing and assembly.</title>
        <authorList>
            <person name="Soares A.E."/>
            <person name="Novak B.J."/>
            <person name="Rice E.S."/>
            <person name="O'Connell B."/>
            <person name="Chang D."/>
            <person name="Weber S."/>
            <person name="Shapiro B."/>
        </authorList>
    </citation>
    <scope>NUCLEOTIDE SEQUENCE [LARGE SCALE GENOMIC DNA]</scope>
    <source>
        <strain evidence="2">BTP2013</strain>
        <tissue evidence="2">Blood</tissue>
    </source>
</reference>